<dbReference type="AlphaFoldDB" id="A0A6J8EDR8"/>
<dbReference type="Gene3D" id="3.30.40.10">
    <property type="entry name" value="Zinc/RING finger domain, C3HC4 (zinc finger)"/>
    <property type="match status" value="1"/>
</dbReference>
<keyword evidence="6 10" id="KW-0862">Zinc</keyword>
<keyword evidence="3" id="KW-0341">Growth regulation</keyword>
<feature type="binding site" evidence="10">
    <location>
        <position position="158"/>
    </location>
    <ligand>
        <name>Zn(2+)</name>
        <dbReference type="ChEBI" id="CHEBI:29105"/>
        <label>1</label>
    </ligand>
</feature>
<evidence type="ECO:0000313" key="13">
    <source>
        <dbReference type="Proteomes" id="UP000507470"/>
    </source>
</evidence>
<dbReference type="EMBL" id="CACVKT020008919">
    <property type="protein sequence ID" value="CAC5418438.1"/>
    <property type="molecule type" value="Genomic_DNA"/>
</dbReference>
<dbReference type="SUPFAM" id="SSF57903">
    <property type="entry name" value="FYVE/PHD zinc finger"/>
    <property type="match status" value="1"/>
</dbReference>
<keyword evidence="5" id="KW-0863">Zinc-finger</keyword>
<feature type="binding site" evidence="10">
    <location>
        <position position="195"/>
    </location>
    <ligand>
        <name>Zn(2+)</name>
        <dbReference type="ChEBI" id="CHEBI:29105"/>
        <label>2</label>
    </ligand>
</feature>
<dbReference type="SMART" id="SM00249">
    <property type="entry name" value="PHD"/>
    <property type="match status" value="1"/>
</dbReference>
<dbReference type="Proteomes" id="UP000507470">
    <property type="component" value="Unassembled WGS sequence"/>
</dbReference>
<feature type="binding site" evidence="10">
    <location>
        <position position="182"/>
    </location>
    <ligand>
        <name>Zn(2+)</name>
        <dbReference type="ChEBI" id="CHEBI:29105"/>
        <label>1</label>
    </ligand>
</feature>
<dbReference type="GO" id="GO:0005634">
    <property type="term" value="C:nucleus"/>
    <property type="evidence" value="ECO:0007669"/>
    <property type="project" value="UniProtKB-SubCell"/>
</dbReference>
<organism evidence="12 13">
    <name type="scientific">Mytilus coruscus</name>
    <name type="common">Sea mussel</name>
    <dbReference type="NCBI Taxonomy" id="42192"/>
    <lineage>
        <taxon>Eukaryota</taxon>
        <taxon>Metazoa</taxon>
        <taxon>Spiralia</taxon>
        <taxon>Lophotrochozoa</taxon>
        <taxon>Mollusca</taxon>
        <taxon>Bivalvia</taxon>
        <taxon>Autobranchia</taxon>
        <taxon>Pteriomorphia</taxon>
        <taxon>Mytilida</taxon>
        <taxon>Mytiloidea</taxon>
        <taxon>Mytilidae</taxon>
        <taxon>Mytilinae</taxon>
        <taxon>Mytilus</taxon>
    </lineage>
</organism>
<evidence type="ECO:0000313" key="12">
    <source>
        <dbReference type="EMBL" id="CAC5418438.1"/>
    </source>
</evidence>
<evidence type="ECO:0000256" key="8">
    <source>
        <dbReference type="ARBA" id="ARBA00023163"/>
    </source>
</evidence>
<dbReference type="OrthoDB" id="5411773at2759"/>
<evidence type="ECO:0000256" key="9">
    <source>
        <dbReference type="ARBA" id="ARBA00023242"/>
    </source>
</evidence>
<protein>
    <recommendedName>
        <fullName evidence="11">Zinc finger PHD-type domain-containing protein</fullName>
    </recommendedName>
</protein>
<dbReference type="PROSITE" id="PS01359">
    <property type="entry name" value="ZF_PHD_1"/>
    <property type="match status" value="1"/>
</dbReference>
<evidence type="ECO:0000256" key="1">
    <source>
        <dbReference type="ARBA" id="ARBA00004123"/>
    </source>
</evidence>
<feature type="domain" description="Zinc finger PHD-type" evidence="11">
    <location>
        <begin position="157"/>
        <end position="199"/>
    </location>
</feature>
<name>A0A6J8EDR8_MYTCO</name>
<dbReference type="PANTHER" id="PTHR10333">
    <property type="entry name" value="INHIBITOR OF GROWTH PROTEIN"/>
    <property type="match status" value="1"/>
</dbReference>
<evidence type="ECO:0000256" key="4">
    <source>
        <dbReference type="ARBA" id="ARBA00022723"/>
    </source>
</evidence>
<evidence type="ECO:0000256" key="3">
    <source>
        <dbReference type="ARBA" id="ARBA00022604"/>
    </source>
</evidence>
<evidence type="ECO:0000256" key="10">
    <source>
        <dbReference type="PIRSR" id="PIRSR628651-51"/>
    </source>
</evidence>
<evidence type="ECO:0000256" key="7">
    <source>
        <dbReference type="ARBA" id="ARBA00023015"/>
    </source>
</evidence>
<proteinExistence type="inferred from homology"/>
<reference evidence="12 13" key="1">
    <citation type="submission" date="2020-06" db="EMBL/GenBank/DDBJ databases">
        <authorList>
            <person name="Li R."/>
            <person name="Bekaert M."/>
        </authorList>
    </citation>
    <scope>NUCLEOTIDE SEQUENCE [LARGE SCALE GENOMIC DNA]</scope>
    <source>
        <strain evidence="13">wild</strain>
    </source>
</reference>
<dbReference type="PANTHER" id="PTHR10333:SF103">
    <property type="entry name" value="INHIBITOR OF GROWTH PROTEIN 3"/>
    <property type="match status" value="1"/>
</dbReference>
<keyword evidence="7" id="KW-0805">Transcription regulation</keyword>
<comment type="subcellular location">
    <subcellularLocation>
        <location evidence="1">Nucleus</location>
    </subcellularLocation>
</comment>
<feature type="binding site" evidence="10">
    <location>
        <position position="171"/>
    </location>
    <ligand>
        <name>Zn(2+)</name>
        <dbReference type="ChEBI" id="CHEBI:29105"/>
        <label>2</label>
    </ligand>
</feature>
<comment type="similarity">
    <text evidence="2">Belongs to the ING family.</text>
</comment>
<gene>
    <name evidence="12" type="ORF">MCOR_50874</name>
</gene>
<evidence type="ECO:0000256" key="2">
    <source>
        <dbReference type="ARBA" id="ARBA00010210"/>
    </source>
</evidence>
<dbReference type="InterPro" id="IPR001965">
    <property type="entry name" value="Znf_PHD"/>
</dbReference>
<evidence type="ECO:0000256" key="6">
    <source>
        <dbReference type="ARBA" id="ARBA00022833"/>
    </source>
</evidence>
<feature type="binding site" evidence="10">
    <location>
        <position position="179"/>
    </location>
    <ligand>
        <name>Zn(2+)</name>
        <dbReference type="ChEBI" id="CHEBI:29105"/>
        <label>1</label>
    </ligand>
</feature>
<accession>A0A6J8EDR8</accession>
<sequence>MAGLGETSSTSKACKWNSTFRKEVTPTTITDIFEHIKGRRVKDVCSVQATGSAPLPAPEVIDDLYSLIPTAAFFTSATAPSQIQEPQLVTKTDKFPKLLTTFQDTDNDPNDLDLKLKCNRFIQDYVVKELITRDLENQPCHNLSTTKDDKNNETETWCLCSKPKYGRMIKCENLECPYHYKCVNIRRKPRGKWYCFNCEQ</sequence>
<dbReference type="InterPro" id="IPR019786">
    <property type="entry name" value="Zinc_finger_PHD-type_CS"/>
</dbReference>
<dbReference type="GO" id="GO:0008270">
    <property type="term" value="F:zinc ion binding"/>
    <property type="evidence" value="ECO:0007669"/>
    <property type="project" value="UniProtKB-KW"/>
</dbReference>
<keyword evidence="9" id="KW-0539">Nucleus</keyword>
<dbReference type="InterPro" id="IPR011011">
    <property type="entry name" value="Znf_FYVE_PHD"/>
</dbReference>
<feature type="binding site" evidence="10">
    <location>
        <position position="160"/>
    </location>
    <ligand>
        <name>Zn(2+)</name>
        <dbReference type="ChEBI" id="CHEBI:29105"/>
        <label>1</label>
    </ligand>
</feature>
<keyword evidence="8" id="KW-0804">Transcription</keyword>
<dbReference type="InterPro" id="IPR028651">
    <property type="entry name" value="ING_fam"/>
</dbReference>
<keyword evidence="13" id="KW-1185">Reference proteome</keyword>
<keyword evidence="4 10" id="KW-0479">Metal-binding</keyword>
<evidence type="ECO:0000259" key="11">
    <source>
        <dbReference type="SMART" id="SM00249"/>
    </source>
</evidence>
<evidence type="ECO:0000256" key="5">
    <source>
        <dbReference type="ARBA" id="ARBA00022771"/>
    </source>
</evidence>
<feature type="binding site" evidence="10">
    <location>
        <position position="198"/>
    </location>
    <ligand>
        <name>Zn(2+)</name>
        <dbReference type="ChEBI" id="CHEBI:29105"/>
        <label>2</label>
    </ligand>
</feature>
<feature type="binding site" evidence="10">
    <location>
        <position position="176"/>
    </location>
    <ligand>
        <name>Zn(2+)</name>
        <dbReference type="ChEBI" id="CHEBI:29105"/>
        <label>2</label>
    </ligand>
</feature>
<dbReference type="InterPro" id="IPR013083">
    <property type="entry name" value="Znf_RING/FYVE/PHD"/>
</dbReference>